<proteinExistence type="predicted"/>
<dbReference type="AlphaFoldDB" id="A0AA38RGR6"/>
<accession>A0AA38RGR6</accession>
<sequence length="352" mass="40683">MLRYSGYKLLREVELRKEENEEFLHFLEDLHFDYMRRPLRGDKHFVIHVPSTFHQSMAGMFSDQIVKWLGSIEIGAVCTVDSTQEETKNVAKKIHSSLAARVRCNEPHGDHLDPDLSYTFRGCTVADLLVEVAWSQSNLRLSDRARRYIEGKNGRIRTVIGLNMGDIYRGASRATFSIWKARPVGDKWRSVPAVKDQVFIDENGQAVKDCIMRLSLKDFLCEQKENKMGDFEDVSLEIPSTKLHCLYKDAFWDHVLNEAEKVLDKVVRKADESLEQMLRMKEMENDLAEVQNMMSDIRHGVVLMRSSMKDIKEKMSKVDNVTARAEKRKVEAEKKVAEVEAKMAEIGLRKKR</sequence>
<evidence type="ECO:0000313" key="2">
    <source>
        <dbReference type="EMBL" id="KAJ9137665.1"/>
    </source>
</evidence>
<feature type="coiled-coil region" evidence="1">
    <location>
        <begin position="256"/>
        <end position="349"/>
    </location>
</feature>
<protein>
    <submittedName>
        <fullName evidence="2">Uncharacterized protein</fullName>
    </submittedName>
</protein>
<evidence type="ECO:0000256" key="1">
    <source>
        <dbReference type="SAM" id="Coils"/>
    </source>
</evidence>
<dbReference type="EMBL" id="JANBVO010000033">
    <property type="protein sequence ID" value="KAJ9137665.1"/>
    <property type="molecule type" value="Genomic_DNA"/>
</dbReference>
<keyword evidence="1" id="KW-0175">Coiled coil</keyword>
<reference evidence="2" key="1">
    <citation type="submission" date="2022-07" db="EMBL/GenBank/DDBJ databases">
        <title>Fungi with potential for degradation of polypropylene.</title>
        <authorList>
            <person name="Gostincar C."/>
        </authorList>
    </citation>
    <scope>NUCLEOTIDE SEQUENCE</scope>
    <source>
        <strain evidence="2">EXF-13308</strain>
    </source>
</reference>
<evidence type="ECO:0000313" key="3">
    <source>
        <dbReference type="Proteomes" id="UP001174694"/>
    </source>
</evidence>
<dbReference type="Proteomes" id="UP001174694">
    <property type="component" value="Unassembled WGS sequence"/>
</dbReference>
<organism evidence="2 3">
    <name type="scientific">Pleurostoma richardsiae</name>
    <dbReference type="NCBI Taxonomy" id="41990"/>
    <lineage>
        <taxon>Eukaryota</taxon>
        <taxon>Fungi</taxon>
        <taxon>Dikarya</taxon>
        <taxon>Ascomycota</taxon>
        <taxon>Pezizomycotina</taxon>
        <taxon>Sordariomycetes</taxon>
        <taxon>Sordariomycetidae</taxon>
        <taxon>Calosphaeriales</taxon>
        <taxon>Pleurostomataceae</taxon>
        <taxon>Pleurostoma</taxon>
    </lineage>
</organism>
<comment type="caution">
    <text evidence="2">The sequence shown here is derived from an EMBL/GenBank/DDBJ whole genome shotgun (WGS) entry which is preliminary data.</text>
</comment>
<keyword evidence="3" id="KW-1185">Reference proteome</keyword>
<gene>
    <name evidence="2" type="ORF">NKR23_g8958</name>
</gene>
<name>A0AA38RGR6_9PEZI</name>